<feature type="domain" description="G8" evidence="4">
    <location>
        <begin position="3063"/>
        <end position="3228"/>
    </location>
</feature>
<feature type="signal peptide" evidence="3">
    <location>
        <begin position="1"/>
        <end position="16"/>
    </location>
</feature>
<dbReference type="Gene3D" id="3.80.10.10">
    <property type="entry name" value="Ribonuclease Inhibitor"/>
    <property type="match status" value="1"/>
</dbReference>
<keyword evidence="2" id="KW-0325">Glycoprotein</keyword>
<dbReference type="InterPro" id="IPR019316">
    <property type="entry name" value="G8_domain"/>
</dbReference>
<accession>A0ABN7STE2</accession>
<dbReference type="PANTHER" id="PTHR46769">
    <property type="entry name" value="POLYCYSTIC KIDNEY AND HEPATIC DISEASE 1 (AUTOSOMAL RECESSIVE)-LIKE 1"/>
    <property type="match status" value="1"/>
</dbReference>
<dbReference type="PANTHER" id="PTHR46769:SF2">
    <property type="entry name" value="FIBROCYSTIN-L ISOFORM 2 PRECURSOR-RELATED"/>
    <property type="match status" value="1"/>
</dbReference>
<dbReference type="Pfam" id="PF10162">
    <property type="entry name" value="G8"/>
    <property type="match status" value="2"/>
</dbReference>
<evidence type="ECO:0000256" key="2">
    <source>
        <dbReference type="ARBA" id="ARBA00023180"/>
    </source>
</evidence>
<dbReference type="InterPro" id="IPR006626">
    <property type="entry name" value="PbH1"/>
</dbReference>
<dbReference type="InterPro" id="IPR055401">
    <property type="entry name" value="CEMIP_beta-hel_dom"/>
</dbReference>
<dbReference type="Pfam" id="PF24606">
    <property type="entry name" value="CEMIP_beta-hel"/>
    <property type="match status" value="1"/>
</dbReference>
<dbReference type="InterPro" id="IPR014756">
    <property type="entry name" value="Ig_E-set"/>
</dbReference>
<evidence type="ECO:0000259" key="4">
    <source>
        <dbReference type="PROSITE" id="PS51484"/>
    </source>
</evidence>
<dbReference type="SMART" id="SM00710">
    <property type="entry name" value="PbH1"/>
    <property type="match status" value="9"/>
</dbReference>
<dbReference type="Proteomes" id="UP001158576">
    <property type="component" value="Chromosome 1"/>
</dbReference>
<dbReference type="PROSITE" id="PS51484">
    <property type="entry name" value="G8"/>
    <property type="match status" value="2"/>
</dbReference>
<proteinExistence type="predicted"/>
<dbReference type="EMBL" id="OU015566">
    <property type="protein sequence ID" value="CAG5102235.1"/>
    <property type="molecule type" value="Genomic_DNA"/>
</dbReference>
<evidence type="ECO:0000256" key="1">
    <source>
        <dbReference type="ARBA" id="ARBA00022729"/>
    </source>
</evidence>
<dbReference type="InterPro" id="IPR052387">
    <property type="entry name" value="Fibrocystin"/>
</dbReference>
<dbReference type="Pfam" id="PF01833">
    <property type="entry name" value="TIG"/>
    <property type="match status" value="6"/>
</dbReference>
<dbReference type="InterPro" id="IPR013783">
    <property type="entry name" value="Ig-like_fold"/>
</dbReference>
<keyword evidence="1 3" id="KW-0732">Signal</keyword>
<gene>
    <name evidence="5" type="ORF">OKIOD_LOCUS8970</name>
</gene>
<keyword evidence="6" id="KW-1185">Reference proteome</keyword>
<dbReference type="CDD" id="cd00603">
    <property type="entry name" value="IPT_PCSR"/>
    <property type="match status" value="4"/>
</dbReference>
<organism evidence="5 6">
    <name type="scientific">Oikopleura dioica</name>
    <name type="common">Tunicate</name>
    <dbReference type="NCBI Taxonomy" id="34765"/>
    <lineage>
        <taxon>Eukaryota</taxon>
        <taxon>Metazoa</taxon>
        <taxon>Chordata</taxon>
        <taxon>Tunicata</taxon>
        <taxon>Appendicularia</taxon>
        <taxon>Copelata</taxon>
        <taxon>Oikopleuridae</taxon>
        <taxon>Oikopleura</taxon>
    </lineage>
</organism>
<feature type="chain" id="PRO_5047238583" evidence="3">
    <location>
        <begin position="17"/>
        <end position="4535"/>
    </location>
</feature>
<feature type="domain" description="G8" evidence="4">
    <location>
        <begin position="2187"/>
        <end position="2316"/>
    </location>
</feature>
<dbReference type="SMART" id="SM00429">
    <property type="entry name" value="IPT"/>
    <property type="match status" value="6"/>
</dbReference>
<protein>
    <submittedName>
        <fullName evidence="5">Oidioi.mRNA.OKI2018_I69.chr1.g205.t1.cds</fullName>
    </submittedName>
</protein>
<dbReference type="SUPFAM" id="SSF52047">
    <property type="entry name" value="RNI-like"/>
    <property type="match status" value="1"/>
</dbReference>
<dbReference type="InterPro" id="IPR032675">
    <property type="entry name" value="LRR_dom_sf"/>
</dbReference>
<evidence type="ECO:0000313" key="6">
    <source>
        <dbReference type="Proteomes" id="UP001158576"/>
    </source>
</evidence>
<evidence type="ECO:0000256" key="3">
    <source>
        <dbReference type="SAM" id="SignalP"/>
    </source>
</evidence>
<name>A0ABN7STE2_OIKDI</name>
<dbReference type="Gene3D" id="2.60.40.10">
    <property type="entry name" value="Immunoglobulins"/>
    <property type="match status" value="7"/>
</dbReference>
<dbReference type="InterPro" id="IPR002909">
    <property type="entry name" value="IPT_dom"/>
</dbReference>
<sequence length="4535" mass="485009">MKSLGLYTLLLGLAKAELRLDGLSAAPNLDSIEVEDLSSDRLSLRGGTRITLSGSGFLPANYDKDNSDSETKAYITYTGDKSGCPDVPCRVIMHYTSDTSAVCVLDEVNLPGYCADGDLYRMRVSVEGEISNKRAVALRHTPTIRNLYSNGLILPGAPTTFWSTWIDGETVNNPRGNEDMRVNKIRDDLTSQNCVPLTVQVRNTVTGQVWDQDDLINGFVTGPKDCVCKGNAIYGVLCQSAGDNAEGCVDNNEVRFLCGSNVLQFRIDDYDFAFSRYPNSISERDVDPNEEFVLQPGLYDQYGFRMAECKTYWDDGGSNRAIVGHQVWSNTYVRCQLEWSGAPRIGNYNLRYTSKRGFSYTRDYFMCENGNAFNLQVRPVISSVSPSVGGSLGGTKITVTGQNLEGDVEIRVGGVVCNNVQVNADGTEATCETAPSLGQCAAGAPVDTVNCVTLVNAAKPWEILNNFVGDGTPRFTGSGRECQSDCVSPWNGRNAMCDGPTGVTEECFVPSCEDMAQKYPGSTGFEVNYYQEAGNQGSNWISFLTSPVQGDSSHLTLRRSEESETSNFHMSAYTAVHNNGEDNYVGVSEGFFRPYQTGYYSFISTEADDTLTAKVSLIEQNIGCASDLRTVVTRKWHDNDEWKRWGTPGQKFLLDADTQYFVKISFNDWGGGDNFKFGYVFHGPDADKNLVHGNTGRNADTEKHLGDYYAKEVQSVFVKFTEAQREVQEYDFLDANSTVDTNAPIFVYSCNNQGCTASDELVYGDNDASAAAVEAIREAICSVDGFADIEDGSYSSGDEALDGFTLVEDVEPYCGVKTNKLSSGKGTLFEGSVKSKKNPEVCFASKGYADTITVKFDINGKTGSESISWLETSPNAWSFACVKTDSLADDFLANNANAQAEFDAGEKVFITKIIIEDTQSRGDLFIDEVYVADATAGFAVVQSQRAAIPGTILVSVGANWNNDVLQLTLSGAADACGESFNTLKIGNSAETAVDLTIVSKMGSGLGGDFDLSYEGMTANIQASWLVEGNTANIENQIQQQFGSDFVGSTVSLEGECLEGYEMTISFANSGDYSDISINGANVNSDIAFAETSQHGGPVYTIINAANWARASSTPQVQLWASKIQAACTGDCQFTFDDSSLPVVTAPASSVIVGSSVALAGSNFVSADVVTVDGVSVATTFDSAFQVTFTAPAAAGTYSIAVLGASGSSNTVTLTVTGQITSVSPSLASSGAQVVINGVGLAEPVVIGGVDASCSSVTDTQATCTVTSVAVGSTTVDVSGASAAFEIAARPAASCSFSSSASPAGTESVDLTCDGDIFVLVVDGVNIAITPASTVTFTPAANYIGSVSASAICTTGNWEGSLVYDASVSQVVNPAGSPFGGNTVVFQGSGFGSDASAVSVSLGPNACDVTSISNTEITCRAAASAAVSFHASGSSTRTGGFEPASASVSAGTKVVISWNIILPAENGAAIIPTMQFSAVSDSVSLSLNAIEANQGEVFFVLTEPGTYTISSGPYDGLNTIVGTVVVTDDSGEVDIAVTVGDASLDLTAAVASFDCGSETVNNGKYLLSSPLGSFFTDVSVFGNVVTVSPAPTCGDIVVDGASCNPTAGSCPVNVKAGEYVITASNLAAQTSDDVVTSSFAATVTGVTPASGSKFGGTRVTIVGFNLLSDVTTLGLPTVSLREASSCVDNIESNTGTELIFTTCETKADTTDITFSLDGSDIATTFDTTTADAPTFTVLSASADGTVTGTLSGLSLAPGTYSGIGSIGGEEGVCADVTVVSGSGSVSCTFGALSGDVDGSFGVSDTGFSDSITFGVSPILSSVTPNQGGLYGGVAVTISGDGFDAGSVVSFVSGGVDLCAGGCAVSFDDNGDIIFTSPDSGEDVGPITADITVANSGAASSGMTFSYLGALTPKLAASPFEPAATTLTIDMEKGVNAVCDRNYVTIGGVELPVIGCSSTKATGQFVTVDMPDLVAGDYNVVVTNMDGGNSDGTHTYSHALTVAGFSPSSSGTAGGAPLTITGTGFDHQNAVVTICGNSCAIGESTSNMIKCTIPASSAGSCTVILTDGANTHTFASQFTYDATLVAAVTGITASNPDGSPKTKLRGGTAGGTPLTIAGSGFNADIATNIVTINGAECVVTSATNSEIICETGASSGTGSFDVLVDVLGVGQYTNSDFQFYYVNAWSSPATWGCSTGTFEDCEGAPKNTRDLVEIPSGVEILLDTSTAYLSVLLIRGSLIWDTEVDGIELNAEYIIIIDGAFQLGTEDEPMLKNAKITMYGHQRSIRLPIYGAKCFAARSGTVDIHGAPVSPTWTMLDTSANAGDTSITIQTPSGLVGWNVGNRIAIAPTGDKNSIIESEDHIITSITDNGDGTTTLGLQDPLAYLHLGVEFTTTRPDGTPVTLHQRAEVGLLSRNVKFEGSKNPSPWYDEIPQCENFDQLNLGLHAEQNCFVDRFGDEEGSDKFGAHMLLHSVTHGKIEYMEVHHAGQAFDLGRYPVHFHNSYSQPNSYFRGLGIWQTFNRAMTMHAVNDATFEYNVAYNNMGHAFFTEDAVETGNYIQYNLAIKTKPSSSLLSVDQTPTSFWIVNTNNVVRGNHAAGSSAFGFWVNPPKRSTGSNVNNDYCPREVPVLEFKDNVAHSCGVYGMWIFEDYTPRKNNWAAECKSSNGPAGADHPMVNFHAWNNHRGCEMSMGDGVHMNDFVSANNFKAELSLKENHANDNFETDSTGYYNSVVIGTTNAHPSLPGCTSFGMETPWKFGSFQVHDIKFVNFNEASKASENCYGIDFCYSSYPFDCGRISLWSGVDWDNSDRKGKFEWEFETVLWDLDGTLSGTGIPNSKVTPTSALYDNCSPINEAGWNLGFDASVCTPDQDFLRVSIEDILPESLNSITLNVNNKNENSPDDITAQVPWREKRGQKGRAWMFLAPSEVVNEIWWEGQYQMPNVSFNLRTHYDKYDVNTILKMDLRNQPDYADFADGAGIALQTVPVPGVANQTQNYGWFIDDQSDLYINLVQHAGADYSTFGWHENQRFEMYKCYWPNCEVPNFDNPTPPAEVKTCLWSSPDCWPKGYVPGLDASNKENVTIVHDRHVILDVANIYVDELYIEGTLEVDPASATDFNIEFHNMLINSAHGGINPFSVEQEIAVIEGQARTVNWDMKPEWQFGRLIVGTEDSPFPCDKSFTFTFAGAVGSEDRHGYGAAPDSVPLGNKTIASLGRLSLVGCEVPKNYYRLQATSQIGGNTITIGTEPTGWKVGDSIFVTGTSWSDVEAEYLTITDITGTVITVAETFAFQHLGTADTDEGFGFKQAAEVGLLTKNIKIDGTNGSEGEKYGGRVLVTGAPFGEIYRQGHATIANVEFVGMGQYAMPSMWDPRHGLALYGVNGQGQARDESVHAETGNEYQPAGYEIGATYVRGCSFHHNYGVALSANYAPNVELSANNVFMAVDNGIAVANSLDVTINNNLVSSVVENWFYKDQYLNMHNFDIDGKYMPAGIDAWEAVTFTSFKKNAVYGVQGPAYAYAGEPCTAAETGATASAASIAENNYAHGSIYGIRNLFAPVDLVCTKFAGFRMSRIMSHGISAIMEAEHIVVDNVDIQDAVVGVHIFSYLPMAISHVASDDTVTFKNSIVNAVTAGFSDADKGNCKDWSSTDGILQWVRTGDNHMSNMVYTRETFGESSGIKGNKGFVFSVFQGQKHKFPHKGLNIQTDNLAIYGTNYVHNVRFVNFQKNDVCGKSHVAITNLLQAHDHQHQIMASDIKWSGTTAESKLFLHLPRLKWITPSGCVDMDCDGPKKAMITDLDGSFTGTGERSTLMGVAELGFGDNGPRGLGYFRMPAPMLTNLDGSNIAPETYAPNHGVFRGSDCSLNADNNYYQCGSGDSYMQVVFESMDVDTETRRLGPITYVNEPGTPNAHVDIVNGVLDVSCCAGYVCQLRISTHPMIMSCGKTYEVGSAGTLAKHFRLHSNREEASCKTLLKIYTMRQNRQDVLLDGNLVLPTNGFFEADGSVGYNVATADHIPTIDDPVGTNFFDRSSQILYIVHGGSSVIDVVVAKSLIVEFQSTAVELTNDELYDSPNLINYLAALLGIDQSQIKVVDVVREGGRRRRSEDNREFTGARYRRQASGVTLVLEILPEQADLTTDYNEQSYETATGEKKIEVIEEMASTIVKTVINNEVDPSLQLQQYVATTEIVEPSKPACFDGADDLSNFDDPLFVAGDTCSLAAQLDVEPDQLETVIDVSKLQTYEESQEDEILALEEGESETAYRPPTQWSQRLFVASGTVNEILAPPPTFELLDAVNEVCETIQYLAQVSIKSSSNPAQAFGTGSVTVVESNENNQFVFDELHFDADGDVELEFSLIEPSSSGLASYTAPVVTIEAKSGQICQNASCTEQACNFSPEKIECIDTNFGTSTTILLETLQNMTSTELGEIKWLVINQNDGINEDDLVGIMALLVNLERLSLNSNNMWQLNADTFNVHTKLKSISLHNNNFLCLNGALDTLIDLNILQRLRLTGNTEIMNNHAGEYRYRGNAELQEFRAIASNLECV</sequence>
<evidence type="ECO:0000313" key="5">
    <source>
        <dbReference type="EMBL" id="CAG5102235.1"/>
    </source>
</evidence>
<dbReference type="SMART" id="SM01225">
    <property type="entry name" value="G8"/>
    <property type="match status" value="2"/>
</dbReference>
<reference evidence="5 6" key="1">
    <citation type="submission" date="2021-04" db="EMBL/GenBank/DDBJ databases">
        <authorList>
            <person name="Bliznina A."/>
        </authorList>
    </citation>
    <scope>NUCLEOTIDE SEQUENCE [LARGE SCALE GENOMIC DNA]</scope>
</reference>
<dbReference type="SUPFAM" id="SSF81296">
    <property type="entry name" value="E set domains"/>
    <property type="match status" value="7"/>
</dbReference>
<dbReference type="CDD" id="cd00102">
    <property type="entry name" value="IPT"/>
    <property type="match status" value="2"/>
</dbReference>
<dbReference type="Gene3D" id="2.60.120.1560">
    <property type="match status" value="1"/>
</dbReference>